<dbReference type="EMBL" id="HACG01014935">
    <property type="protein sequence ID" value="CEK61800.1"/>
    <property type="molecule type" value="Transcribed_RNA"/>
</dbReference>
<name>A0A0B6Z277_9EUPU</name>
<organism evidence="2">
    <name type="scientific">Arion vulgaris</name>
    <dbReference type="NCBI Taxonomy" id="1028688"/>
    <lineage>
        <taxon>Eukaryota</taxon>
        <taxon>Metazoa</taxon>
        <taxon>Spiralia</taxon>
        <taxon>Lophotrochozoa</taxon>
        <taxon>Mollusca</taxon>
        <taxon>Gastropoda</taxon>
        <taxon>Heterobranchia</taxon>
        <taxon>Euthyneura</taxon>
        <taxon>Panpulmonata</taxon>
        <taxon>Eupulmonata</taxon>
        <taxon>Stylommatophora</taxon>
        <taxon>Helicina</taxon>
        <taxon>Arionoidea</taxon>
        <taxon>Arionidae</taxon>
        <taxon>Arion</taxon>
    </lineage>
</organism>
<feature type="non-terminal residue" evidence="2">
    <location>
        <position position="78"/>
    </location>
</feature>
<gene>
    <name evidence="2" type="primary">ORF43312</name>
</gene>
<protein>
    <submittedName>
        <fullName evidence="2">Uncharacterized protein</fullName>
    </submittedName>
</protein>
<feature type="chain" id="PRO_5002110647" evidence="1">
    <location>
        <begin position="22"/>
        <end position="78"/>
    </location>
</feature>
<dbReference type="AlphaFoldDB" id="A0A0B6Z277"/>
<keyword evidence="1" id="KW-0732">Signal</keyword>
<accession>A0A0B6Z277</accession>
<sequence>MDFAYKSYVILSAFLLHTCIGQNSPIAFTMEVTPAGSNQKFAVNSNRVLMCTASATEDSQSQLYVGQKMILQSQLHQH</sequence>
<feature type="signal peptide" evidence="1">
    <location>
        <begin position="1"/>
        <end position="21"/>
    </location>
</feature>
<evidence type="ECO:0000256" key="1">
    <source>
        <dbReference type="SAM" id="SignalP"/>
    </source>
</evidence>
<reference evidence="2" key="1">
    <citation type="submission" date="2014-12" db="EMBL/GenBank/DDBJ databases">
        <title>Insight into the proteome of Arion vulgaris.</title>
        <authorList>
            <person name="Aradska J."/>
            <person name="Bulat T."/>
            <person name="Smidak R."/>
            <person name="Sarate P."/>
            <person name="Gangsoo J."/>
            <person name="Sialana F."/>
            <person name="Bilban M."/>
            <person name="Lubec G."/>
        </authorList>
    </citation>
    <scope>NUCLEOTIDE SEQUENCE</scope>
    <source>
        <tissue evidence="2">Skin</tissue>
    </source>
</reference>
<evidence type="ECO:0000313" key="2">
    <source>
        <dbReference type="EMBL" id="CEK61800.1"/>
    </source>
</evidence>
<proteinExistence type="predicted"/>